<dbReference type="InterPro" id="IPR015378">
    <property type="entry name" value="Transposase-like_Mu_C"/>
</dbReference>
<dbReference type="InterPro" id="IPR012337">
    <property type="entry name" value="RNaseH-like_sf"/>
</dbReference>
<dbReference type="GO" id="GO:0015074">
    <property type="term" value="P:DNA integration"/>
    <property type="evidence" value="ECO:0007669"/>
    <property type="project" value="InterPro"/>
</dbReference>
<organism evidence="2 3">
    <name type="scientific">Paenibacillus odorifer</name>
    <dbReference type="NCBI Taxonomy" id="189426"/>
    <lineage>
        <taxon>Bacteria</taxon>
        <taxon>Bacillati</taxon>
        <taxon>Bacillota</taxon>
        <taxon>Bacilli</taxon>
        <taxon>Bacillales</taxon>
        <taxon>Paenibacillaceae</taxon>
        <taxon>Paenibacillus</taxon>
    </lineage>
</organism>
<dbReference type="Proteomes" id="UP000187323">
    <property type="component" value="Unassembled WGS sequence"/>
</dbReference>
<dbReference type="InterPro" id="IPR036397">
    <property type="entry name" value="RNaseH_sf"/>
</dbReference>
<dbReference type="AlphaFoldDB" id="A0AB36JHA1"/>
<evidence type="ECO:0000259" key="1">
    <source>
        <dbReference type="PROSITE" id="PS50994"/>
    </source>
</evidence>
<proteinExistence type="predicted"/>
<dbReference type="Gene3D" id="3.30.420.10">
    <property type="entry name" value="Ribonuclease H-like superfamily/Ribonuclease H"/>
    <property type="match status" value="1"/>
</dbReference>
<evidence type="ECO:0000313" key="3">
    <source>
        <dbReference type="Proteomes" id="UP000187323"/>
    </source>
</evidence>
<evidence type="ECO:0000313" key="2">
    <source>
        <dbReference type="EMBL" id="OME23582.1"/>
    </source>
</evidence>
<comment type="caution">
    <text evidence="2">The sequence shown here is derived from an EMBL/GenBank/DDBJ whole genome shotgun (WGS) entry which is preliminary data.</text>
</comment>
<dbReference type="InterPro" id="IPR001584">
    <property type="entry name" value="Integrase_cat-core"/>
</dbReference>
<dbReference type="EMBL" id="MPTO01000003">
    <property type="protein sequence ID" value="OME23582.1"/>
    <property type="molecule type" value="Genomic_DNA"/>
</dbReference>
<feature type="domain" description="Integrase catalytic" evidence="1">
    <location>
        <begin position="292"/>
        <end position="489"/>
    </location>
</feature>
<sequence>MKTMRLCIDDTFEWCGSKFYVYDFEYPSVLFFKDDGDKKIIRMNHLSLISDPTFKVKKNDRKSSLTSIETENNMRDLLDTLPEKRKALAIKKKSIIEPILIYDDVMSGNLYAAQTFYEKFQCYLNKGEKLDRLGKKELVERVAAKHDYSARQIFRLLAAFNKSETEREHHGIEGLVSKAHLNTHNRVGEIAIPLAHPKKSELILDTIFIRLPTEYVPILKRELEKFIVKKRRKVNLLHENIEIACTAVGLKPLEYDTVYKIVDRIDKYVMERINKGDIADPKLIKEKASNQFAMAPLHVIELDHARLPITLIDPETGAELGEPWLTLGICVFTRMVWGFNLSFNEPSGQKVMRTLLNGICFKNAKEKYGTINDWEMHGFPTVIFMDNGSDFTSTYVKSMIEDVLGAEPRYRPIATPRFGGVIERYFGTVNTSFLNQLLGTREKNDTDKDTKEEARLESILTLDNLRELLVHYITDVYHHKPHEGLPIECDTPVARLYTAMDTMGSLPFISEEDEPYYKLQLLPTDMRSYRQDGIRLDNVKYGSPETTRFISKKQKKNCKIKFDDDDISKIFLLDPKSMLYIEVPAISPPAEAIQGMSRRLYAKVRKNLIAEGEITKQQIPGSALVSKGKLKIREKYNQMVSTNTSARRRALKQGFDLQVGNKTGDFAKSQEPISKVQQLVLKLNTEKERK</sequence>
<dbReference type="PROSITE" id="PS50994">
    <property type="entry name" value="INTEGRASE"/>
    <property type="match status" value="1"/>
</dbReference>
<dbReference type="SUPFAM" id="SSF53098">
    <property type="entry name" value="Ribonuclease H-like"/>
    <property type="match status" value="1"/>
</dbReference>
<name>A0AB36JHA1_9BACL</name>
<protein>
    <recommendedName>
        <fullName evidence="1">Integrase catalytic domain-containing protein</fullName>
    </recommendedName>
</protein>
<dbReference type="Pfam" id="PF09299">
    <property type="entry name" value="Mu-transpos_C"/>
    <property type="match status" value="1"/>
</dbReference>
<accession>A0AB36JHA1</accession>
<reference evidence="2 3" key="1">
    <citation type="submission" date="2016-10" db="EMBL/GenBank/DDBJ databases">
        <title>Paenibacillus species isolates.</title>
        <authorList>
            <person name="Beno S.M."/>
        </authorList>
    </citation>
    <scope>NUCLEOTIDE SEQUENCE [LARGE SCALE GENOMIC DNA]</scope>
    <source>
        <strain evidence="2 3">FSL H7-0918</strain>
    </source>
</reference>
<gene>
    <name evidence="2" type="ORF">BSK47_03775</name>
</gene>
<dbReference type="GO" id="GO:0003676">
    <property type="term" value="F:nucleic acid binding"/>
    <property type="evidence" value="ECO:0007669"/>
    <property type="project" value="InterPro"/>
</dbReference>